<comment type="caution">
    <text evidence="3">The sequence shown here is derived from an EMBL/GenBank/DDBJ whole genome shotgun (WGS) entry which is preliminary data.</text>
</comment>
<dbReference type="Proteomes" id="UP001390339">
    <property type="component" value="Unassembled WGS sequence"/>
</dbReference>
<evidence type="ECO:0000313" key="4">
    <source>
        <dbReference type="Proteomes" id="UP001390339"/>
    </source>
</evidence>
<evidence type="ECO:0000313" key="3">
    <source>
        <dbReference type="EMBL" id="KAK8862488.1"/>
    </source>
</evidence>
<dbReference type="SUPFAM" id="SSF50978">
    <property type="entry name" value="WD40 repeat-like"/>
    <property type="match status" value="2"/>
</dbReference>
<feature type="compositionally biased region" description="Polar residues" evidence="2">
    <location>
        <begin position="1"/>
        <end position="17"/>
    </location>
</feature>
<gene>
    <name evidence="3" type="ORF">PGQ11_008723</name>
</gene>
<keyword evidence="1" id="KW-0853">WD repeat</keyword>
<evidence type="ECO:0000256" key="2">
    <source>
        <dbReference type="SAM" id="MobiDB-lite"/>
    </source>
</evidence>
<dbReference type="InterPro" id="IPR001680">
    <property type="entry name" value="WD40_rpt"/>
</dbReference>
<dbReference type="InterPro" id="IPR015943">
    <property type="entry name" value="WD40/YVTN_repeat-like_dom_sf"/>
</dbReference>
<dbReference type="InterPro" id="IPR052779">
    <property type="entry name" value="WDR62"/>
</dbReference>
<dbReference type="SMART" id="SM00320">
    <property type="entry name" value="WD40"/>
    <property type="match status" value="4"/>
</dbReference>
<dbReference type="Gene3D" id="2.130.10.10">
    <property type="entry name" value="YVTN repeat-like/Quinoprotein amine dehydrogenase"/>
    <property type="match status" value="3"/>
</dbReference>
<reference evidence="3 4" key="1">
    <citation type="journal article" date="2024" name="IMA Fungus">
        <title>Apiospora arundinis, a panoply of carbohydrate-active enzymes and secondary metabolites.</title>
        <authorList>
            <person name="Sorensen T."/>
            <person name="Petersen C."/>
            <person name="Muurmann A.T."/>
            <person name="Christiansen J.V."/>
            <person name="Brundto M.L."/>
            <person name="Overgaard C.K."/>
            <person name="Boysen A.T."/>
            <person name="Wollenberg R.D."/>
            <person name="Larsen T.O."/>
            <person name="Sorensen J.L."/>
            <person name="Nielsen K.L."/>
            <person name="Sondergaard T.E."/>
        </authorList>
    </citation>
    <scope>NUCLEOTIDE SEQUENCE [LARGE SCALE GENOMIC DNA]</scope>
    <source>
        <strain evidence="3 4">AAU 773</strain>
    </source>
</reference>
<feature type="compositionally biased region" description="Pro residues" evidence="2">
    <location>
        <begin position="19"/>
        <end position="35"/>
    </location>
</feature>
<feature type="region of interest" description="Disordered" evidence="2">
    <location>
        <begin position="95"/>
        <end position="140"/>
    </location>
</feature>
<dbReference type="Pfam" id="PF00400">
    <property type="entry name" value="WD40"/>
    <property type="match status" value="3"/>
</dbReference>
<feature type="compositionally biased region" description="Low complexity" evidence="2">
    <location>
        <begin position="1011"/>
        <end position="1024"/>
    </location>
</feature>
<feature type="region of interest" description="Disordered" evidence="2">
    <location>
        <begin position="1"/>
        <end position="36"/>
    </location>
</feature>
<feature type="region of interest" description="Disordered" evidence="2">
    <location>
        <begin position="763"/>
        <end position="911"/>
    </location>
</feature>
<keyword evidence="4" id="KW-1185">Reference proteome</keyword>
<dbReference type="PROSITE" id="PS50082">
    <property type="entry name" value="WD_REPEATS_2"/>
    <property type="match status" value="1"/>
</dbReference>
<accession>A0ABR2IFY1</accession>
<dbReference type="PANTHER" id="PTHR45589">
    <property type="entry name" value="WD REPEAT DOMAIN 62, ISOFORM G"/>
    <property type="match status" value="1"/>
</dbReference>
<sequence length="1024" mass="110026">MSSTPTNRLRLTPSNSPFLPRPPKSPSRGRPPPPETRLSLRRVIGTTCAYPTGFDTAQSCFAYIAGGAVVVADIEGQDYTQRFFRARPTAVPVYSTSGLPNSPPTPTSITPKANDSRNRLPIPQRDSSFGAVSGSDSSSQTWTSRERIKAATCLALSREGRFLAVGETGYAPRVLIFSLEESSSDRPLVSISEHMFGVKAVAWSPDSKFLASLGAANDGFLYLWRIEPRTGAAKLFQQNRCTSFIRGMIWMGNNLITLGVRHVKVWRVEEVVLASPVKQRFTGGTSSPSSSEPSKSLPGRNILLGGLLEATFSCAAAIDETHAIICTETGDICLLDDTAKQTKLVKVLEIGFATTCVTVRDQVAYIGGKSGNFATLDLNLFGEGVDGDQCIMARSNSPTGLFAMGFLQDNLVTVDAKRSIDIWNMSYIPGQPDTIVTRTQIPGQGDAILGVEMLPQPNDAGAAFYTWSGMGDIILWDLEGKKTKSFRSAAEDAYSDDDSDLGNQLVTVKATNDAQFFVTGDKHGVLKIIELATTDCVFETKAHTSNCQSIAIYEDDSNFLIASCARDRTAQLFHKTTSGDFELFQTLEFAAKVVEVLIPSHDKLITGSLDRSLQVYDLISREGDSDVKAAITARSLPLKSSPASMAVGAGGKSLFVSLLDRTVCNYDMETGKLSKAFKCSDGVGGDPVVLDSLIHRGATEQEAAFLLGLSNTDKSIRLYDPQTGTFIDREWGHTESINGLTLIEDGDGGRKVVSAGSDGTIMIWGLGDPSEQANGSTSRDSSPMKDSSAAARPPLRRVLSKAELAEFQRPNSAAGRRSPPRTVTKRRSQYNLASSASIRTPTSARQASPVSGMAEDTPSRRPSVDSRSGTPPASPRTRTVVKRPSLNSLNGGAANGGAKNKSSSPNLRGFGTLNMATEQAVRTLRTYRKKLGGSETVATDLLAELDQELRLTSLALGDRAKQSKGMSDTMLNGILEQYSSRLIEMLDEKLGLSNHPLLERRDSDLSNKRPTSSGTGSTTASDST</sequence>
<dbReference type="EMBL" id="JAPCWZ010000005">
    <property type="protein sequence ID" value="KAK8862488.1"/>
    <property type="molecule type" value="Genomic_DNA"/>
</dbReference>
<proteinExistence type="predicted"/>
<feature type="compositionally biased region" description="Low complexity" evidence="2">
    <location>
        <begin position="885"/>
        <end position="904"/>
    </location>
</feature>
<feature type="region of interest" description="Disordered" evidence="2">
    <location>
        <begin position="998"/>
        <end position="1024"/>
    </location>
</feature>
<feature type="repeat" description="WD" evidence="1">
    <location>
        <begin position="730"/>
        <end position="774"/>
    </location>
</feature>
<name>A0ABR2IFY1_9PEZI</name>
<feature type="compositionally biased region" description="Basic and acidic residues" evidence="2">
    <location>
        <begin position="998"/>
        <end position="1007"/>
    </location>
</feature>
<dbReference type="InterPro" id="IPR036322">
    <property type="entry name" value="WD40_repeat_dom_sf"/>
</dbReference>
<feature type="compositionally biased region" description="Low complexity" evidence="2">
    <location>
        <begin position="126"/>
        <end position="140"/>
    </location>
</feature>
<protein>
    <submittedName>
        <fullName evidence="3">WD repeat-containing protein</fullName>
    </submittedName>
</protein>
<dbReference type="PANTHER" id="PTHR45589:SF1">
    <property type="entry name" value="WD REPEAT DOMAIN 62, ISOFORM G"/>
    <property type="match status" value="1"/>
</dbReference>
<feature type="compositionally biased region" description="Polar residues" evidence="2">
    <location>
        <begin position="771"/>
        <end position="785"/>
    </location>
</feature>
<feature type="compositionally biased region" description="Polar residues" evidence="2">
    <location>
        <begin position="829"/>
        <end position="849"/>
    </location>
</feature>
<organism evidence="3 4">
    <name type="scientific">Apiospora arundinis</name>
    <dbReference type="NCBI Taxonomy" id="335852"/>
    <lineage>
        <taxon>Eukaryota</taxon>
        <taxon>Fungi</taxon>
        <taxon>Dikarya</taxon>
        <taxon>Ascomycota</taxon>
        <taxon>Pezizomycotina</taxon>
        <taxon>Sordariomycetes</taxon>
        <taxon>Xylariomycetidae</taxon>
        <taxon>Amphisphaeriales</taxon>
        <taxon>Apiosporaceae</taxon>
        <taxon>Apiospora</taxon>
    </lineage>
</organism>
<evidence type="ECO:0000256" key="1">
    <source>
        <dbReference type="PROSITE-ProRule" id="PRU00221"/>
    </source>
</evidence>